<dbReference type="GO" id="GO:0061630">
    <property type="term" value="F:ubiquitin protein ligase activity"/>
    <property type="evidence" value="ECO:0007669"/>
    <property type="project" value="UniProtKB-EC"/>
</dbReference>
<evidence type="ECO:0000313" key="18">
    <source>
        <dbReference type="EMBL" id="NXM85838.1"/>
    </source>
</evidence>
<dbReference type="CDD" id="cd21952">
    <property type="entry name" value="MIU2_RNF168"/>
    <property type="match status" value="1"/>
</dbReference>
<organism evidence="18 19">
    <name type="scientific">Oenanthe oenanthe</name>
    <name type="common">Northern wheatear</name>
    <dbReference type="NCBI Taxonomy" id="279966"/>
    <lineage>
        <taxon>Eukaryota</taxon>
        <taxon>Metazoa</taxon>
        <taxon>Chordata</taxon>
        <taxon>Craniata</taxon>
        <taxon>Vertebrata</taxon>
        <taxon>Euteleostomi</taxon>
        <taxon>Archelosauria</taxon>
        <taxon>Archosauria</taxon>
        <taxon>Dinosauria</taxon>
        <taxon>Saurischia</taxon>
        <taxon>Theropoda</taxon>
        <taxon>Coelurosauria</taxon>
        <taxon>Aves</taxon>
        <taxon>Neognathae</taxon>
        <taxon>Neoaves</taxon>
        <taxon>Telluraves</taxon>
        <taxon>Australaves</taxon>
        <taxon>Passeriformes</taxon>
        <taxon>Muscicapidae</taxon>
        <taxon>Oenanthe</taxon>
    </lineage>
</organism>
<dbReference type="GO" id="GO:0016567">
    <property type="term" value="P:protein ubiquitination"/>
    <property type="evidence" value="ECO:0007669"/>
    <property type="project" value="InterPro"/>
</dbReference>
<dbReference type="InterPro" id="IPR051657">
    <property type="entry name" value="RNF168/RNF169_E3_ubiq-ligase"/>
</dbReference>
<keyword evidence="11" id="KW-0234">DNA repair</keyword>
<feature type="compositionally biased region" description="Basic and acidic residues" evidence="16">
    <location>
        <begin position="359"/>
        <end position="392"/>
    </location>
</feature>
<evidence type="ECO:0000256" key="4">
    <source>
        <dbReference type="ARBA" id="ARBA00022679"/>
    </source>
</evidence>
<name>A0A7L1E9R6_OENON</name>
<evidence type="ECO:0000256" key="8">
    <source>
        <dbReference type="ARBA" id="ARBA00022786"/>
    </source>
</evidence>
<dbReference type="GO" id="GO:0035861">
    <property type="term" value="C:site of double-strand break"/>
    <property type="evidence" value="ECO:0007669"/>
    <property type="project" value="TreeGrafter"/>
</dbReference>
<evidence type="ECO:0000256" key="14">
    <source>
        <dbReference type="ARBA" id="ARBA00079844"/>
    </source>
</evidence>
<feature type="compositionally biased region" description="Basic and acidic residues" evidence="16">
    <location>
        <begin position="457"/>
        <end position="478"/>
    </location>
</feature>
<dbReference type="PROSITE" id="PS50089">
    <property type="entry name" value="ZF_RING_2"/>
    <property type="match status" value="1"/>
</dbReference>
<keyword evidence="6" id="KW-0227">DNA damage</keyword>
<evidence type="ECO:0000256" key="15">
    <source>
        <dbReference type="PROSITE-ProRule" id="PRU00175"/>
    </source>
</evidence>
<dbReference type="PANTHER" id="PTHR23328">
    <property type="entry name" value="RING-TYPE DOMAIN-CONTAINING PROTEIN"/>
    <property type="match status" value="1"/>
</dbReference>
<sequence>MSKKSKAPLSLSDCLCQICMEIFVEPVTLPCSHTLCNYCFQMTVEKASLCCPFCRRRVSSWARYNTRRNTLVNWELWEKIQKSYPEECERRINGQDLDEEICPPKPRHQLSKPGELRQEYEAEISKVEAERRAHEQEENKASEEYIQRLLAEEEEEHRLAEERRKEMEKQLKQDEELAWQLSNSLVSQDPDPEGHVPGSPSPAHSFSLQTSPLNLSKAKNKPSNSGDIQKYLSPKNYGVLGSASFSSTTGRGRNNSISVTNSNEGSSSALQDEQEEMPTLSPQLTNVNKESAAKDSFLESCMNYFSASASGETTAVKQEETRGPNGLEDGIPGALHGSTEGEGSRTVVLRSEGEDGGIESDHGSLTHEPGHADEHTPETPKSSKETPKRKLLEAPADAMIDLGMFDKRRRTSSESVEDQGEQMSEFNLQTQRAFEQEFYERRRQEEQDRLLALQLQKELDKEERTLNRQKGSPDEYLLRTKPPRSLKDSSARKATSKVAKDSKGSKTQAETNHHKTRKGSCNENWQSPAKVRVKSPSIKEGKVLNCVVNTSDTSDICSLPKNKQKTILQMFKSPVA</sequence>
<keyword evidence="12" id="KW-0539">Nucleus</keyword>
<dbReference type="GO" id="GO:0008270">
    <property type="term" value="F:zinc ion binding"/>
    <property type="evidence" value="ECO:0007669"/>
    <property type="project" value="UniProtKB-KW"/>
</dbReference>
<keyword evidence="19" id="KW-1185">Reference proteome</keyword>
<feature type="compositionally biased region" description="Polar residues" evidence="16">
    <location>
        <begin position="202"/>
        <end position="214"/>
    </location>
</feature>
<feature type="region of interest" description="Disordered" evidence="16">
    <location>
        <begin position="157"/>
        <end position="288"/>
    </location>
</feature>
<dbReference type="CDD" id="cd16550">
    <property type="entry name" value="RING-HC_RNF168"/>
    <property type="match status" value="1"/>
</dbReference>
<dbReference type="EC" id="2.3.2.27" evidence="3"/>
<dbReference type="CDD" id="cd22265">
    <property type="entry name" value="UDM1_RNF168"/>
    <property type="match status" value="1"/>
</dbReference>
<evidence type="ECO:0000256" key="9">
    <source>
        <dbReference type="ARBA" id="ARBA00022833"/>
    </source>
</evidence>
<keyword evidence="9" id="KW-0862">Zinc</keyword>
<dbReference type="GO" id="GO:0006302">
    <property type="term" value="P:double-strand break repair"/>
    <property type="evidence" value="ECO:0007669"/>
    <property type="project" value="InterPro"/>
</dbReference>
<protein>
    <recommendedName>
        <fullName evidence="3">RING-type E3 ubiquitin transferase</fullName>
        <ecNumber evidence="3">2.3.2.27</ecNumber>
    </recommendedName>
    <alternativeName>
        <fullName evidence="13 14">RING-type E3 ubiquitin transferase RNF168</fullName>
    </alternativeName>
</protein>
<feature type="region of interest" description="Disordered" evidence="16">
    <location>
        <begin position="308"/>
        <end position="429"/>
    </location>
</feature>
<feature type="non-terminal residue" evidence="18">
    <location>
        <position position="1"/>
    </location>
</feature>
<dbReference type="Proteomes" id="UP000565754">
    <property type="component" value="Unassembled WGS sequence"/>
</dbReference>
<reference evidence="18 19" key="1">
    <citation type="submission" date="2019-09" db="EMBL/GenBank/DDBJ databases">
        <title>Bird 10,000 Genomes (B10K) Project - Family phase.</title>
        <authorList>
            <person name="Zhang G."/>
        </authorList>
    </citation>
    <scope>NUCLEOTIDE SEQUENCE [LARGE SCALE GENOMIC DNA]</scope>
    <source>
        <strain evidence="18">B10K-DU-001-74</strain>
        <tissue evidence="18">Muscle</tissue>
    </source>
</reference>
<feature type="non-terminal residue" evidence="18">
    <location>
        <position position="576"/>
    </location>
</feature>
<keyword evidence="4" id="KW-0808">Transferase</keyword>
<evidence type="ECO:0000256" key="10">
    <source>
        <dbReference type="ARBA" id="ARBA00022853"/>
    </source>
</evidence>
<keyword evidence="7 15" id="KW-0863">Zinc-finger</keyword>
<dbReference type="GO" id="GO:0031491">
    <property type="term" value="F:nucleosome binding"/>
    <property type="evidence" value="ECO:0007669"/>
    <property type="project" value="TreeGrafter"/>
</dbReference>
<dbReference type="GO" id="GO:0016874">
    <property type="term" value="F:ligase activity"/>
    <property type="evidence" value="ECO:0007669"/>
    <property type="project" value="UniProtKB-KW"/>
</dbReference>
<dbReference type="InterPro" id="IPR018957">
    <property type="entry name" value="Znf_C3HC4_RING-type"/>
</dbReference>
<dbReference type="FunFam" id="3.30.40.10:FF:000466">
    <property type="entry name" value="E3 ubiquitin-protein ligase RNF168"/>
    <property type="match status" value="1"/>
</dbReference>
<comment type="catalytic activity">
    <reaction evidence="1">
        <text>S-ubiquitinyl-[E2 ubiquitin-conjugating enzyme]-L-cysteine + [acceptor protein]-L-lysine = [E2 ubiquitin-conjugating enzyme]-L-cysteine + N(6)-ubiquitinyl-[acceptor protein]-L-lysine.</text>
        <dbReference type="EC" id="2.3.2.27"/>
    </reaction>
</comment>
<comment type="subcellular location">
    <subcellularLocation>
        <location evidence="2">Nucleus</location>
    </subcellularLocation>
</comment>
<gene>
    <name evidence="18" type="primary">Rnf168</name>
    <name evidence="18" type="ORF">OENOEN_R03490</name>
</gene>
<keyword evidence="8" id="KW-0833">Ubl conjugation pathway</keyword>
<evidence type="ECO:0000256" key="13">
    <source>
        <dbReference type="ARBA" id="ARBA00077266"/>
    </source>
</evidence>
<keyword evidence="10" id="KW-0156">Chromatin regulator</keyword>
<feature type="compositionally biased region" description="Polar residues" evidence="16">
    <location>
        <begin position="243"/>
        <end position="271"/>
    </location>
</feature>
<comment type="caution">
    <text evidence="18">The sequence shown here is derived from an EMBL/GenBank/DDBJ whole genome shotgun (WGS) entry which is preliminary data.</text>
</comment>
<dbReference type="GO" id="GO:0006325">
    <property type="term" value="P:chromatin organization"/>
    <property type="evidence" value="ECO:0007669"/>
    <property type="project" value="UniProtKB-KW"/>
</dbReference>
<evidence type="ECO:0000256" key="2">
    <source>
        <dbReference type="ARBA" id="ARBA00004123"/>
    </source>
</evidence>
<dbReference type="InterPro" id="IPR013083">
    <property type="entry name" value="Znf_RING/FYVE/PHD"/>
</dbReference>
<dbReference type="InterPro" id="IPR034725">
    <property type="entry name" value="RNF168"/>
</dbReference>
<keyword evidence="5" id="KW-0479">Metal-binding</keyword>
<keyword evidence="18" id="KW-0436">Ligase</keyword>
<dbReference type="InterPro" id="IPR001841">
    <property type="entry name" value="Znf_RING"/>
</dbReference>
<evidence type="ECO:0000256" key="16">
    <source>
        <dbReference type="SAM" id="MobiDB-lite"/>
    </source>
</evidence>
<feature type="region of interest" description="Disordered" evidence="16">
    <location>
        <begin position="457"/>
        <end position="536"/>
    </location>
</feature>
<dbReference type="Gene3D" id="3.30.40.10">
    <property type="entry name" value="Zinc/RING finger domain, C3HC4 (zinc finger)"/>
    <property type="match status" value="1"/>
</dbReference>
<evidence type="ECO:0000256" key="3">
    <source>
        <dbReference type="ARBA" id="ARBA00012483"/>
    </source>
</evidence>
<evidence type="ECO:0000256" key="7">
    <source>
        <dbReference type="ARBA" id="ARBA00022771"/>
    </source>
</evidence>
<accession>A0A7L1E9R6</accession>
<dbReference type="EMBL" id="VXBF01008244">
    <property type="protein sequence ID" value="NXM85838.1"/>
    <property type="molecule type" value="Genomic_DNA"/>
</dbReference>
<evidence type="ECO:0000256" key="6">
    <source>
        <dbReference type="ARBA" id="ARBA00022763"/>
    </source>
</evidence>
<evidence type="ECO:0000256" key="12">
    <source>
        <dbReference type="ARBA" id="ARBA00023242"/>
    </source>
</evidence>
<dbReference type="SUPFAM" id="SSF57850">
    <property type="entry name" value="RING/U-box"/>
    <property type="match status" value="1"/>
</dbReference>
<evidence type="ECO:0000313" key="19">
    <source>
        <dbReference type="Proteomes" id="UP000565754"/>
    </source>
</evidence>
<dbReference type="AlphaFoldDB" id="A0A7L1E9R6"/>
<evidence type="ECO:0000256" key="1">
    <source>
        <dbReference type="ARBA" id="ARBA00000900"/>
    </source>
</evidence>
<dbReference type="GO" id="GO:0005634">
    <property type="term" value="C:nucleus"/>
    <property type="evidence" value="ECO:0007669"/>
    <property type="project" value="UniProtKB-SubCell"/>
</dbReference>
<dbReference type="SMART" id="SM00184">
    <property type="entry name" value="RING"/>
    <property type="match status" value="1"/>
</dbReference>
<dbReference type="GO" id="GO:1902494">
    <property type="term" value="C:catalytic complex"/>
    <property type="evidence" value="ECO:0007669"/>
    <property type="project" value="UniProtKB-ARBA"/>
</dbReference>
<evidence type="ECO:0000256" key="5">
    <source>
        <dbReference type="ARBA" id="ARBA00022723"/>
    </source>
</evidence>
<dbReference type="PANTHER" id="PTHR23328:SF1">
    <property type="entry name" value="E3 UBIQUITIN-PROTEIN LIGASE RNF168"/>
    <property type="match status" value="1"/>
</dbReference>
<feature type="compositionally biased region" description="Basic and acidic residues" evidence="16">
    <location>
        <begin position="157"/>
        <end position="175"/>
    </location>
</feature>
<dbReference type="Pfam" id="PF00097">
    <property type="entry name" value="zf-C3HC4"/>
    <property type="match status" value="1"/>
</dbReference>
<feature type="domain" description="RING-type" evidence="17">
    <location>
        <begin position="16"/>
        <end position="55"/>
    </location>
</feature>
<dbReference type="GO" id="GO:0009314">
    <property type="term" value="P:response to radiation"/>
    <property type="evidence" value="ECO:0007669"/>
    <property type="project" value="UniProtKB-ARBA"/>
</dbReference>
<evidence type="ECO:0000259" key="17">
    <source>
        <dbReference type="PROSITE" id="PS50089"/>
    </source>
</evidence>
<dbReference type="HAMAP" id="MF_03066">
    <property type="entry name" value="RNF168"/>
    <property type="match status" value="1"/>
</dbReference>
<evidence type="ECO:0000256" key="11">
    <source>
        <dbReference type="ARBA" id="ARBA00023204"/>
    </source>
</evidence>
<proteinExistence type="inferred from homology"/>